<dbReference type="Proteomes" id="UP000070452">
    <property type="component" value="Unassembled WGS sequence"/>
</dbReference>
<keyword evidence="4" id="KW-0479">Metal-binding</keyword>
<dbReference type="Gene3D" id="3.40.390.10">
    <property type="entry name" value="Collagenase (Catalytic Domain)"/>
    <property type="match status" value="1"/>
</dbReference>
<organism evidence="10 13">
    <name type="scientific">Enterococcus faecium</name>
    <name type="common">Streptococcus faecium</name>
    <dbReference type="NCBI Taxonomy" id="1352"/>
    <lineage>
        <taxon>Bacteria</taxon>
        <taxon>Bacillati</taxon>
        <taxon>Bacillota</taxon>
        <taxon>Bacilli</taxon>
        <taxon>Lactobacillales</taxon>
        <taxon>Enterococcaceae</taxon>
        <taxon>Enterococcus</taxon>
    </lineage>
</organism>
<evidence type="ECO:0000256" key="5">
    <source>
        <dbReference type="ARBA" id="ARBA00022801"/>
    </source>
</evidence>
<comment type="similarity">
    <text evidence="2">Belongs to the peptidase M13 family.</text>
</comment>
<dbReference type="GO" id="GO:0004222">
    <property type="term" value="F:metalloendopeptidase activity"/>
    <property type="evidence" value="ECO:0007669"/>
    <property type="project" value="InterPro"/>
</dbReference>
<dbReference type="SUPFAM" id="SSF55486">
    <property type="entry name" value="Metalloproteases ('zincins'), catalytic domain"/>
    <property type="match status" value="1"/>
</dbReference>
<dbReference type="PANTHER" id="PTHR11733">
    <property type="entry name" value="ZINC METALLOPROTEASE FAMILY M13 NEPRILYSIN-RELATED"/>
    <property type="match status" value="1"/>
</dbReference>
<dbReference type="Gene3D" id="1.10.1380.10">
    <property type="entry name" value="Neutral endopeptidase , domain2"/>
    <property type="match status" value="1"/>
</dbReference>
<dbReference type="EC" id="3.4.24.-" evidence="11"/>
<sequence length="635" mass="72110">MNKERLKQDFYEAVNEEWQKTAKIPADKPATGGFQDLVDGIDQLLMGETDDLLAHPEKVSSEKMKHFLAYYQLANDYDRRNELHAQPLQPIIEKVESLQSFDELNEQFPEWLLDTLPLPFNLDVDADMKNAQTNAFFAYPPSLFLPDKTYYASDHPNGAQLIGVFFDMAVQLLELAGKEKSQAEAITEQAVQFDKLIAPHVKSAEENADYSKMYNPQSFDTFIQYTDKLDLKKLVTGLIGTTPDKVIVTDPVYFDHLNDILTEAHFPLFKSWMIIKTVRSLSGYLSEEFRQVSGIYSRVLSGTDEAMPQKKAAYYLASGQFDQVVGDYYGKKYFGEAAKKDVEQMVKKMIAVYKKRLEENDWLGDATKEKAVIKLNNLGIQVGYPDKIPALFDQFKTVPADQGGTLLSNTLVFSKLTLKDRFSKWNKPVDRSEWEMSADTVNAYYHPFRNVIVFPAAILQAPFYSLEQSSSANYGGIGAVIAHEISHAFDNNGALFDEYGNLNNWWTEEDLTQFQNKAQAMIEEFDGLPFADGKVNGKLTVSENIADAGGLSCALEAAKTESDLSIEEFFVNWATIWRTKAKKEYQQLLLQIDVHAPAKLRANVQPKNLDEFYETFGITEQDAMYLAPEKRVRIW</sequence>
<dbReference type="PROSITE" id="PS51885">
    <property type="entry name" value="NEPRILYSIN"/>
    <property type="match status" value="1"/>
</dbReference>
<reference evidence="12 14" key="2">
    <citation type="submission" date="2017-12" db="EMBL/GenBank/DDBJ databases">
        <title>A pool of 800 enterococci isolated from chicken carcass rinse samples from New Zealand.</title>
        <authorList>
            <person name="Zhang J."/>
            <person name="Rogers L."/>
            <person name="Midwinter A."/>
            <person name="French N."/>
        </authorList>
    </citation>
    <scope>NUCLEOTIDE SEQUENCE [LARGE SCALE GENOMIC DNA]</scope>
    <source>
        <strain evidence="12 14">EN697</strain>
    </source>
</reference>
<reference evidence="11" key="3">
    <citation type="submission" date="2023-03" db="EMBL/GenBank/DDBJ databases">
        <authorList>
            <person name="Shen W."/>
            <person name="Cai J."/>
        </authorList>
    </citation>
    <scope>NUCLEOTIDE SEQUENCE</scope>
    <source>
        <strain evidence="11">B1010-2</strain>
    </source>
</reference>
<keyword evidence="7" id="KW-0482">Metalloprotease</keyword>
<dbReference type="PANTHER" id="PTHR11733:SF167">
    <property type="entry name" value="FI17812P1-RELATED"/>
    <property type="match status" value="1"/>
</dbReference>
<dbReference type="EMBL" id="PJVH01000005">
    <property type="protein sequence ID" value="RXU91016.1"/>
    <property type="molecule type" value="Genomic_DNA"/>
</dbReference>
<dbReference type="InterPro" id="IPR000718">
    <property type="entry name" value="Peptidase_M13"/>
</dbReference>
<evidence type="ECO:0000313" key="13">
    <source>
        <dbReference type="Proteomes" id="UP000070452"/>
    </source>
</evidence>
<evidence type="ECO:0000256" key="7">
    <source>
        <dbReference type="ARBA" id="ARBA00023049"/>
    </source>
</evidence>
<evidence type="ECO:0000313" key="14">
    <source>
        <dbReference type="Proteomes" id="UP000289562"/>
    </source>
</evidence>
<keyword evidence="3" id="KW-0645">Protease</keyword>
<dbReference type="InterPro" id="IPR008753">
    <property type="entry name" value="Peptidase_M13_N"/>
</dbReference>
<dbReference type="InterPro" id="IPR018497">
    <property type="entry name" value="Peptidase_M13_C"/>
</dbReference>
<keyword evidence="6" id="KW-0862">Zinc</keyword>
<dbReference type="AlphaFoldDB" id="A0A132P7H5"/>
<dbReference type="GO" id="GO:0005886">
    <property type="term" value="C:plasma membrane"/>
    <property type="evidence" value="ECO:0007669"/>
    <property type="project" value="TreeGrafter"/>
</dbReference>
<gene>
    <name evidence="10" type="ORF">AWT83_07290</name>
    <name evidence="12" type="ORF">CYQ77_02695</name>
    <name evidence="11" type="ORF">P6Z85_07190</name>
</gene>
<dbReference type="GO" id="GO:0046872">
    <property type="term" value="F:metal ion binding"/>
    <property type="evidence" value="ECO:0007669"/>
    <property type="project" value="UniProtKB-KW"/>
</dbReference>
<evidence type="ECO:0000256" key="2">
    <source>
        <dbReference type="ARBA" id="ARBA00007357"/>
    </source>
</evidence>
<dbReference type="GO" id="GO:0016485">
    <property type="term" value="P:protein processing"/>
    <property type="evidence" value="ECO:0007669"/>
    <property type="project" value="TreeGrafter"/>
</dbReference>
<dbReference type="InterPro" id="IPR042089">
    <property type="entry name" value="Peptidase_M13_dom_2"/>
</dbReference>
<dbReference type="EMBL" id="JARPTX010000019">
    <property type="protein sequence ID" value="MDT2369944.1"/>
    <property type="molecule type" value="Genomic_DNA"/>
</dbReference>
<dbReference type="EMBL" id="LRHK01000001">
    <property type="protein sequence ID" value="KWX18281.1"/>
    <property type="molecule type" value="Genomic_DNA"/>
</dbReference>
<dbReference type="Proteomes" id="UP000289562">
    <property type="component" value="Unassembled WGS sequence"/>
</dbReference>
<proteinExistence type="inferred from homology"/>
<evidence type="ECO:0000256" key="6">
    <source>
        <dbReference type="ARBA" id="ARBA00022833"/>
    </source>
</evidence>
<dbReference type="Proteomes" id="UP001260956">
    <property type="component" value="Unassembled WGS sequence"/>
</dbReference>
<dbReference type="RefSeq" id="WP_002301660.1">
    <property type="nucleotide sequence ID" value="NZ_AP022341.1"/>
</dbReference>
<dbReference type="PRINTS" id="PR00786">
    <property type="entry name" value="NEPRILYSIN"/>
</dbReference>
<evidence type="ECO:0000259" key="9">
    <source>
        <dbReference type="Pfam" id="PF05649"/>
    </source>
</evidence>
<dbReference type="Pfam" id="PF01431">
    <property type="entry name" value="Peptidase_M13"/>
    <property type="match status" value="1"/>
</dbReference>
<protein>
    <submittedName>
        <fullName evidence="11">M13-type metalloendopeptidase</fullName>
        <ecNumber evidence="11">3.4.24.-</ecNumber>
    </submittedName>
    <submittedName>
        <fullName evidence="10">Peptidase M13</fullName>
    </submittedName>
</protein>
<name>A0A132P7H5_ENTFC</name>
<dbReference type="InterPro" id="IPR024079">
    <property type="entry name" value="MetalloPept_cat_dom_sf"/>
</dbReference>
<comment type="cofactor">
    <cofactor evidence="1">
        <name>Zn(2+)</name>
        <dbReference type="ChEBI" id="CHEBI:29105"/>
    </cofactor>
</comment>
<evidence type="ECO:0000256" key="1">
    <source>
        <dbReference type="ARBA" id="ARBA00001947"/>
    </source>
</evidence>
<dbReference type="CDD" id="cd08662">
    <property type="entry name" value="M13"/>
    <property type="match status" value="1"/>
</dbReference>
<evidence type="ECO:0000313" key="11">
    <source>
        <dbReference type="EMBL" id="MDT2369944.1"/>
    </source>
</evidence>
<reference evidence="10 13" key="1">
    <citation type="submission" date="2016-01" db="EMBL/GenBank/DDBJ databases">
        <title>Molecular Mechanisms for transfer of large genomic segments between Enterococcus faecium strains.</title>
        <authorList>
            <person name="Garcia-Solache M.A."/>
            <person name="Lebreton F."/>
            <person name="Mclaughlin R.E."/>
            <person name="Whiteaker J.D."/>
            <person name="Gilmore M.S."/>
            <person name="Rice L.B."/>
        </authorList>
    </citation>
    <scope>NUCLEOTIDE SEQUENCE [LARGE SCALE GENOMIC DNA]</scope>
    <source>
        <strain evidence="10 13">D344RRF x C68</strain>
    </source>
</reference>
<evidence type="ECO:0000313" key="10">
    <source>
        <dbReference type="EMBL" id="KWX18281.1"/>
    </source>
</evidence>
<feature type="domain" description="Peptidase M13 C-terminal" evidence="8">
    <location>
        <begin position="442"/>
        <end position="632"/>
    </location>
</feature>
<keyword evidence="5 11" id="KW-0378">Hydrolase</keyword>
<evidence type="ECO:0000256" key="3">
    <source>
        <dbReference type="ARBA" id="ARBA00022670"/>
    </source>
</evidence>
<evidence type="ECO:0000313" key="12">
    <source>
        <dbReference type="EMBL" id="RXU91016.1"/>
    </source>
</evidence>
<comment type="caution">
    <text evidence="10">The sequence shown here is derived from an EMBL/GenBank/DDBJ whole genome shotgun (WGS) entry which is preliminary data.</text>
</comment>
<dbReference type="Pfam" id="PF05649">
    <property type="entry name" value="Peptidase_M13_N"/>
    <property type="match status" value="1"/>
</dbReference>
<accession>A0A132P7H5</accession>
<feature type="domain" description="Peptidase M13 N-terminal" evidence="9">
    <location>
        <begin position="7"/>
        <end position="385"/>
    </location>
</feature>
<evidence type="ECO:0000259" key="8">
    <source>
        <dbReference type="Pfam" id="PF01431"/>
    </source>
</evidence>
<evidence type="ECO:0000256" key="4">
    <source>
        <dbReference type="ARBA" id="ARBA00022723"/>
    </source>
</evidence>